<proteinExistence type="predicted"/>
<dbReference type="AlphaFoldDB" id="A0A2A8D680"/>
<name>A0A2A8D680_9MICC</name>
<protein>
    <recommendedName>
        <fullName evidence="2">SseB protein N-terminal domain-containing protein</fullName>
    </recommendedName>
</protein>
<dbReference type="InterPro" id="IPR009839">
    <property type="entry name" value="SseB_N"/>
</dbReference>
<evidence type="ECO:0000256" key="1">
    <source>
        <dbReference type="SAM" id="MobiDB-lite"/>
    </source>
</evidence>
<evidence type="ECO:0000259" key="2">
    <source>
        <dbReference type="Pfam" id="PF07179"/>
    </source>
</evidence>
<keyword evidence="4" id="KW-1185">Reference proteome</keyword>
<evidence type="ECO:0000313" key="4">
    <source>
        <dbReference type="Proteomes" id="UP000219947"/>
    </source>
</evidence>
<organism evidence="3 4">
    <name type="scientific">Rothia dentocariosa</name>
    <dbReference type="NCBI Taxonomy" id="2047"/>
    <lineage>
        <taxon>Bacteria</taxon>
        <taxon>Bacillati</taxon>
        <taxon>Actinomycetota</taxon>
        <taxon>Actinomycetes</taxon>
        <taxon>Micrococcales</taxon>
        <taxon>Micrococcaceae</taxon>
        <taxon>Rothia</taxon>
    </lineage>
</organism>
<feature type="region of interest" description="Disordered" evidence="1">
    <location>
        <begin position="1"/>
        <end position="67"/>
    </location>
</feature>
<dbReference type="Proteomes" id="UP000219947">
    <property type="component" value="Unassembled WGS sequence"/>
</dbReference>
<gene>
    <name evidence="3" type="ORF">CRM92_06875</name>
</gene>
<dbReference type="RefSeq" id="WP_048778737.1">
    <property type="nucleotide sequence ID" value="NZ_CAURLQ010000035.1"/>
</dbReference>
<feature type="domain" description="SseB protein N-terminal" evidence="2">
    <location>
        <begin position="74"/>
        <end position="196"/>
    </location>
</feature>
<comment type="caution">
    <text evidence="3">The sequence shown here is derived from an EMBL/GenBank/DDBJ whole genome shotgun (WGS) entry which is preliminary data.</text>
</comment>
<evidence type="ECO:0000313" key="3">
    <source>
        <dbReference type="EMBL" id="PEN16390.1"/>
    </source>
</evidence>
<accession>A0A2A8D680</accession>
<dbReference type="Pfam" id="PF07179">
    <property type="entry name" value="SseB"/>
    <property type="match status" value="1"/>
</dbReference>
<dbReference type="EMBL" id="PDEV01000002">
    <property type="protein sequence ID" value="PEN16390.1"/>
    <property type="molecule type" value="Genomic_DNA"/>
</dbReference>
<sequence length="304" mass="32946">MMMPHNPQEQRNLSEPQKRAAARRALPEHIAAQLRSAGRQTDTGGQPWKGRNLGEGTSQTHQYYGDDGLTNPDLARVLTSFEADEVDEATVVEALSEVRIFAPIVAQLSQAHITHDGLVSDKEADMALVSLQAPDGRKALPVFTSVDALTQWHPQARPVAASMRKTALSAVEDDNQLIVVNPGQNLTFVVRRPAVWSLAQGKPWIPSYLNDEVLNELKRLISTQPALVDIQCDTGDGVQARTGTGKILRGGGAGPELAIKLAVLPGLTREQLNMVIQDFQRSLASSDLMSQVVDSVQIKLLSAS</sequence>
<reference evidence="3" key="1">
    <citation type="submission" date="2017-10" db="EMBL/GenBank/DDBJ databases">
        <title>Kefir isolates.</title>
        <authorList>
            <person name="Kim Y."/>
            <person name="Blasche S."/>
        </authorList>
    </citation>
    <scope>NUCLEOTIDE SEQUENCE [LARGE SCALE GENOMIC DNA]</scope>
    <source>
        <strain evidence="3">OG2-2</strain>
    </source>
</reference>